<sequence length="319" mass="32545">MTSHRLDASLDTAVDVLTAERAPVLRVQDGDTVTVRTLSAAGYTERLAAPGADAPTLLDGRRGHCLVGPIAVEGARTGQVLALRFDALVPDGWGYTGSGGVDTPVNRALGLAAPASRGPLLWDVDAAAGTARNQLGLGVRTAPFLGVVGLPPEPTGEHSTIPPRPLGGGNIDCRELVVGSTLYLPVTVPDAMLSVGDGHAAQGDGEVSGTAVECGMTTTMTLSLLDGPPVEGIHAETPAGRITFGFDADLNTATTTALDRMVDWIAGLHGITRGQALAMASVAVSMRVTQVANRTWGVHALLPHDAILGPDATLGPDAA</sequence>
<evidence type="ECO:0000313" key="1">
    <source>
        <dbReference type="EMBL" id="KTR40764.1"/>
    </source>
</evidence>
<organism evidence="1 2">
    <name type="scientific">Curtobacterium oceanosedimentum</name>
    <dbReference type="NCBI Taxonomy" id="465820"/>
    <lineage>
        <taxon>Bacteria</taxon>
        <taxon>Bacillati</taxon>
        <taxon>Actinomycetota</taxon>
        <taxon>Actinomycetes</taxon>
        <taxon>Micrococcales</taxon>
        <taxon>Microbacteriaceae</taxon>
        <taxon>Curtobacterium</taxon>
    </lineage>
</organism>
<dbReference type="PANTHER" id="PTHR31891:SF1">
    <property type="entry name" value="FORMAMIDASE C869.04-RELATED"/>
    <property type="match status" value="1"/>
</dbReference>
<dbReference type="Pfam" id="PF03069">
    <property type="entry name" value="FmdA_AmdA"/>
    <property type="match status" value="1"/>
</dbReference>
<proteinExistence type="predicted"/>
<dbReference type="Proteomes" id="UP000078335">
    <property type="component" value="Unassembled WGS sequence"/>
</dbReference>
<protein>
    <submittedName>
        <fullName evidence="1">Acetamidase</fullName>
    </submittedName>
</protein>
<dbReference type="EMBL" id="LDRB01000027">
    <property type="protein sequence ID" value="KTR40764.1"/>
    <property type="molecule type" value="Genomic_DNA"/>
</dbReference>
<comment type="caution">
    <text evidence="1">The sequence shown here is derived from an EMBL/GenBank/DDBJ whole genome shotgun (WGS) entry which is preliminary data.</text>
</comment>
<keyword evidence="2" id="KW-1185">Reference proteome</keyword>
<name>A0ABR5S830_9MICO</name>
<reference evidence="1 2" key="1">
    <citation type="journal article" date="2016" name="Front. Microbiol.">
        <title>Genomic Resource of Rice Seed Associated Bacteria.</title>
        <authorList>
            <person name="Midha S."/>
            <person name="Bansal K."/>
            <person name="Sharma S."/>
            <person name="Kumar N."/>
            <person name="Patil P.P."/>
            <person name="Chaudhry V."/>
            <person name="Patil P.B."/>
        </authorList>
    </citation>
    <scope>NUCLEOTIDE SEQUENCE [LARGE SCALE GENOMIC DNA]</scope>
    <source>
        <strain evidence="1 2">NS263</strain>
    </source>
</reference>
<gene>
    <name evidence="1" type="ORF">NS263_06860</name>
</gene>
<dbReference type="SUPFAM" id="SSF141130">
    <property type="entry name" value="Acetamidase/Formamidase-like"/>
    <property type="match status" value="1"/>
</dbReference>
<evidence type="ECO:0000313" key="2">
    <source>
        <dbReference type="Proteomes" id="UP000078335"/>
    </source>
</evidence>
<dbReference type="RefSeq" id="WP_058728529.1">
    <property type="nucleotide sequence ID" value="NZ_LDRB01000027.1"/>
</dbReference>
<dbReference type="Gene3D" id="2.60.120.580">
    <property type="entry name" value="Acetamidase/Formamidase-like domains"/>
    <property type="match status" value="2"/>
</dbReference>
<dbReference type="PANTHER" id="PTHR31891">
    <property type="entry name" value="FORMAMIDASE C869.04-RELATED"/>
    <property type="match status" value="1"/>
</dbReference>
<dbReference type="Gene3D" id="3.10.28.20">
    <property type="entry name" value="Acetamidase/Formamidase-like domains"/>
    <property type="match status" value="1"/>
</dbReference>
<dbReference type="InterPro" id="IPR004304">
    <property type="entry name" value="FmdA_AmdA"/>
</dbReference>
<accession>A0ABR5S830</accession>